<dbReference type="InterPro" id="IPR023333">
    <property type="entry name" value="Proteasome_suB-type"/>
</dbReference>
<dbReference type="InterPro" id="IPR000243">
    <property type="entry name" value="Pept_T1A_subB"/>
</dbReference>
<dbReference type="PRINTS" id="PR00141">
    <property type="entry name" value="PROTEASOME"/>
</dbReference>
<keyword evidence="6" id="KW-0378">Hydrolase</keyword>
<reference evidence="10 11" key="1">
    <citation type="submission" date="2016-08" db="EMBL/GenBank/DDBJ databases">
        <title>New Insights into Marine Group III Euryarchaeota, from dark to light.</title>
        <authorList>
            <person name="Haro-Moreno J.M."/>
            <person name="Rodriguez-Valera F."/>
            <person name="Lopez-Garcia P."/>
            <person name="Moreira D."/>
            <person name="Martin-Cuadrado A.B."/>
        </authorList>
    </citation>
    <scope>NUCLEOTIDE SEQUENCE [LARGE SCALE GENOMIC DNA]</scope>
    <source>
        <strain evidence="10">CG-Bathy1</strain>
    </source>
</reference>
<protein>
    <recommendedName>
        <fullName evidence="2">proteasome endopeptidase complex</fullName>
        <ecNumber evidence="2">3.4.25.1</ecNumber>
    </recommendedName>
</protein>
<dbReference type="Gene3D" id="3.60.20.10">
    <property type="entry name" value="Glutamine Phosphoribosylpyrophosphate, subunit 1, domain 1"/>
    <property type="match status" value="1"/>
</dbReference>
<accession>A0A1J5TFT5</accession>
<evidence type="ECO:0000256" key="2">
    <source>
        <dbReference type="ARBA" id="ARBA00012039"/>
    </source>
</evidence>
<dbReference type="Pfam" id="PF00227">
    <property type="entry name" value="Proteasome"/>
    <property type="match status" value="1"/>
</dbReference>
<evidence type="ECO:0000256" key="7">
    <source>
        <dbReference type="ARBA" id="ARBA00022813"/>
    </source>
</evidence>
<keyword evidence="7" id="KW-0068">Autocatalytic cleavage</keyword>
<dbReference type="SUPFAM" id="SSF56235">
    <property type="entry name" value="N-terminal nucleophile aminohydrolases (Ntn hydrolases)"/>
    <property type="match status" value="1"/>
</dbReference>
<evidence type="ECO:0000256" key="5">
    <source>
        <dbReference type="ARBA" id="ARBA00022698"/>
    </source>
</evidence>
<dbReference type="InterPro" id="IPR029055">
    <property type="entry name" value="Ntn_hydrolases_N"/>
</dbReference>
<dbReference type="PANTHER" id="PTHR32194">
    <property type="entry name" value="METALLOPROTEASE TLDD"/>
    <property type="match status" value="1"/>
</dbReference>
<evidence type="ECO:0000256" key="6">
    <source>
        <dbReference type="ARBA" id="ARBA00022801"/>
    </source>
</evidence>
<evidence type="ECO:0000256" key="4">
    <source>
        <dbReference type="ARBA" id="ARBA00022670"/>
    </source>
</evidence>
<dbReference type="GO" id="GO:0004298">
    <property type="term" value="F:threonine-type endopeptidase activity"/>
    <property type="evidence" value="ECO:0007669"/>
    <property type="project" value="UniProtKB-KW"/>
</dbReference>
<evidence type="ECO:0000256" key="3">
    <source>
        <dbReference type="ARBA" id="ARBA00022490"/>
    </source>
</evidence>
<organism evidence="10 11">
    <name type="scientific">Marine Group III euryarchaeote CG-Bathy1</name>
    <dbReference type="NCBI Taxonomy" id="1889001"/>
    <lineage>
        <taxon>Archaea</taxon>
        <taxon>Methanobacteriati</taxon>
        <taxon>Thermoplasmatota</taxon>
        <taxon>Thermoplasmata</taxon>
        <taxon>Candidatus Thermoprofundales</taxon>
    </lineage>
</organism>
<dbReference type="Proteomes" id="UP000183815">
    <property type="component" value="Unassembled WGS sequence"/>
</dbReference>
<dbReference type="GO" id="GO:0051603">
    <property type="term" value="P:proteolysis involved in protein catabolic process"/>
    <property type="evidence" value="ECO:0007669"/>
    <property type="project" value="InterPro"/>
</dbReference>
<dbReference type="NCBIfam" id="TIGR03634">
    <property type="entry name" value="arc_protsome_B"/>
    <property type="match status" value="1"/>
</dbReference>
<dbReference type="EMBL" id="MIYU01000017">
    <property type="protein sequence ID" value="OIR15221.1"/>
    <property type="molecule type" value="Genomic_DNA"/>
</dbReference>
<keyword evidence="3" id="KW-0963">Cytoplasm</keyword>
<evidence type="ECO:0000256" key="8">
    <source>
        <dbReference type="ARBA" id="ARBA00022942"/>
    </source>
</evidence>
<comment type="catalytic activity">
    <reaction evidence="1">
        <text>Cleavage of peptide bonds with very broad specificity.</text>
        <dbReference type="EC" id="3.4.25.1"/>
    </reaction>
</comment>
<dbReference type="InterPro" id="IPR019983">
    <property type="entry name" value="Pept_T1A_Psome_bsu_arc"/>
</dbReference>
<keyword evidence="5" id="KW-0888">Threonine protease</keyword>
<sequence>MATDKRATMGHLIGHKNTKKLFQISDTMGLTIAGLVGDAQMLARWLSAEVSLFELKRDQDMSIKAASILLSNIMNGRKHMPFWVQLLVGGVDRDGGHIYSIDAAGGAIPDNFNTTGSGSPFVYGVLEDHFKENMNLEDGVVLAVRAMTAAMKRDAASGDGISLCTIDSNGYRNFNKDEIDAIQTKLAA</sequence>
<comment type="caution">
    <text evidence="10">The sequence shown here is derived from an EMBL/GenBank/DDBJ whole genome shotgun (WGS) entry which is preliminary data.</text>
</comment>
<dbReference type="AlphaFoldDB" id="A0A1J5TFT5"/>
<dbReference type="EC" id="3.4.25.1" evidence="2"/>
<evidence type="ECO:0000256" key="9">
    <source>
        <dbReference type="ARBA" id="ARBA00023145"/>
    </source>
</evidence>
<evidence type="ECO:0000313" key="10">
    <source>
        <dbReference type="EMBL" id="OIR15221.1"/>
    </source>
</evidence>
<evidence type="ECO:0000313" key="11">
    <source>
        <dbReference type="Proteomes" id="UP000183815"/>
    </source>
</evidence>
<dbReference type="GO" id="GO:0019774">
    <property type="term" value="C:proteasome core complex, beta-subunit complex"/>
    <property type="evidence" value="ECO:0007669"/>
    <property type="project" value="UniProtKB-ARBA"/>
</dbReference>
<keyword evidence="4" id="KW-0645">Protease</keyword>
<dbReference type="GO" id="GO:0005737">
    <property type="term" value="C:cytoplasm"/>
    <property type="evidence" value="ECO:0007669"/>
    <property type="project" value="TreeGrafter"/>
</dbReference>
<dbReference type="PANTHER" id="PTHR32194:SF0">
    <property type="entry name" value="ATP-DEPENDENT PROTEASE SUBUNIT HSLV"/>
    <property type="match status" value="1"/>
</dbReference>
<name>A0A1J5TFT5_9ARCH</name>
<gene>
    <name evidence="10" type="ORF">BEU04_02290</name>
</gene>
<proteinExistence type="predicted"/>
<keyword evidence="8 10" id="KW-0647">Proteasome</keyword>
<keyword evidence="9" id="KW-0865">Zymogen</keyword>
<dbReference type="InterPro" id="IPR001353">
    <property type="entry name" value="Proteasome_sua/b"/>
</dbReference>
<dbReference type="PROSITE" id="PS51476">
    <property type="entry name" value="PROTEASOME_BETA_2"/>
    <property type="match status" value="1"/>
</dbReference>
<evidence type="ECO:0000256" key="1">
    <source>
        <dbReference type="ARBA" id="ARBA00001198"/>
    </source>
</evidence>